<evidence type="ECO:0000313" key="5">
    <source>
        <dbReference type="EMBL" id="ALC16576.1"/>
    </source>
</evidence>
<dbReference type="NCBIfam" id="TIGR01509">
    <property type="entry name" value="HAD-SF-IA-v3"/>
    <property type="match status" value="1"/>
</dbReference>
<dbReference type="STRING" id="1603606.DSOUD_1800"/>
<evidence type="ECO:0000256" key="1">
    <source>
        <dbReference type="ARBA" id="ARBA00001946"/>
    </source>
</evidence>
<name>A0A0M4D2M0_9BACT</name>
<dbReference type="Gene3D" id="3.40.50.1000">
    <property type="entry name" value="HAD superfamily/HAD-like"/>
    <property type="match status" value="1"/>
</dbReference>
<dbReference type="SUPFAM" id="SSF56784">
    <property type="entry name" value="HAD-like"/>
    <property type="match status" value="1"/>
</dbReference>
<dbReference type="PANTHER" id="PTHR46193:SF21">
    <property type="entry name" value="SLL1138 PROTEIN"/>
    <property type="match status" value="1"/>
</dbReference>
<dbReference type="GO" id="GO:0003824">
    <property type="term" value="F:catalytic activity"/>
    <property type="evidence" value="ECO:0007669"/>
    <property type="project" value="UniProtKB-ARBA"/>
</dbReference>
<organism evidence="5 6">
    <name type="scientific">Desulfuromonas soudanensis</name>
    <dbReference type="NCBI Taxonomy" id="1603606"/>
    <lineage>
        <taxon>Bacteria</taxon>
        <taxon>Pseudomonadati</taxon>
        <taxon>Thermodesulfobacteriota</taxon>
        <taxon>Desulfuromonadia</taxon>
        <taxon>Desulfuromonadales</taxon>
        <taxon>Desulfuromonadaceae</taxon>
        <taxon>Desulfuromonas</taxon>
    </lineage>
</organism>
<comment type="similarity">
    <text evidence="2">Belongs to the HAD-like hydrolase superfamily. CbbY/CbbZ/Gph/YieH family.</text>
</comment>
<comment type="cofactor">
    <cofactor evidence="1">
        <name>Mg(2+)</name>
        <dbReference type="ChEBI" id="CHEBI:18420"/>
    </cofactor>
</comment>
<dbReference type="InterPro" id="IPR051600">
    <property type="entry name" value="Beta-PGM-like"/>
</dbReference>
<dbReference type="AlphaFoldDB" id="A0A0M4D2M0"/>
<keyword evidence="4" id="KW-0460">Magnesium</keyword>
<dbReference type="RefSeq" id="WP_053550664.1">
    <property type="nucleotide sequence ID" value="NZ_CP010802.1"/>
</dbReference>
<dbReference type="Pfam" id="PF13419">
    <property type="entry name" value="HAD_2"/>
    <property type="match status" value="1"/>
</dbReference>
<dbReference type="Proteomes" id="UP000057158">
    <property type="component" value="Chromosome"/>
</dbReference>
<dbReference type="Gene3D" id="1.10.150.240">
    <property type="entry name" value="Putative phosphatase, domain 2"/>
    <property type="match status" value="1"/>
</dbReference>
<protein>
    <submittedName>
        <fullName evidence="5">Haloacid dehalogenase</fullName>
    </submittedName>
</protein>
<sequence>MLSAVIFDFDGVIVDSEPLHYRAFMEVLAPHGIACSWDEYREHYMGFDDRDGFRAFFALAGQGLEASLLGELMAAKATAFQTIVADGVVPYPGVLELIDALAKTTPLALCSGALRSDILPVLEKFNFEGVFQVIVTADDVAVSKPDPASYRLAVESLAQILPDLGVSPGTVLAIEDTPAGIASARGAGLAVLGVTNNYPAGQLVRQGCLLVLDSLEGVTPAGLEALFPDP</sequence>
<keyword evidence="3" id="KW-0479">Metal-binding</keyword>
<dbReference type="SFLD" id="SFLDS00003">
    <property type="entry name" value="Haloacid_Dehalogenase"/>
    <property type="match status" value="1"/>
</dbReference>
<dbReference type="SFLD" id="SFLDG01129">
    <property type="entry name" value="C1.5:_HAD__Beta-PGM__Phosphata"/>
    <property type="match status" value="1"/>
</dbReference>
<reference evidence="5 6" key="1">
    <citation type="submission" date="2015-07" db="EMBL/GenBank/DDBJ databases">
        <title>Isolation and Genomic Characterization of a Novel Halophilic Metal-Reducing Deltaproteobacterium from the Deep Subsurface.</title>
        <authorList>
            <person name="Badalamenti J.P."/>
            <person name="Summers Z.M."/>
            <person name="Gralnick J.A."/>
            <person name="Bond D.R."/>
        </authorList>
    </citation>
    <scope>NUCLEOTIDE SEQUENCE [LARGE SCALE GENOMIC DNA]</scope>
    <source>
        <strain evidence="5 6">WTL</strain>
    </source>
</reference>
<dbReference type="PATRIC" id="fig|1603606.3.peg.1955"/>
<accession>A0A0M4D2M0</accession>
<dbReference type="GO" id="GO:0046872">
    <property type="term" value="F:metal ion binding"/>
    <property type="evidence" value="ECO:0007669"/>
    <property type="project" value="UniProtKB-KW"/>
</dbReference>
<dbReference type="InterPro" id="IPR036412">
    <property type="entry name" value="HAD-like_sf"/>
</dbReference>
<dbReference type="EMBL" id="CP010802">
    <property type="protein sequence ID" value="ALC16576.1"/>
    <property type="molecule type" value="Genomic_DNA"/>
</dbReference>
<keyword evidence="6" id="KW-1185">Reference proteome</keyword>
<dbReference type="InterPro" id="IPR023214">
    <property type="entry name" value="HAD_sf"/>
</dbReference>
<dbReference type="InterPro" id="IPR041492">
    <property type="entry name" value="HAD_2"/>
</dbReference>
<evidence type="ECO:0000256" key="4">
    <source>
        <dbReference type="ARBA" id="ARBA00022842"/>
    </source>
</evidence>
<dbReference type="InterPro" id="IPR023198">
    <property type="entry name" value="PGP-like_dom2"/>
</dbReference>
<dbReference type="PANTHER" id="PTHR46193">
    <property type="entry name" value="6-PHOSPHOGLUCONATE PHOSPHATASE"/>
    <property type="match status" value="1"/>
</dbReference>
<dbReference type="OrthoDB" id="9807630at2"/>
<evidence type="ECO:0000256" key="2">
    <source>
        <dbReference type="ARBA" id="ARBA00006171"/>
    </source>
</evidence>
<dbReference type="InterPro" id="IPR006439">
    <property type="entry name" value="HAD-SF_hydro_IA"/>
</dbReference>
<evidence type="ECO:0000256" key="3">
    <source>
        <dbReference type="ARBA" id="ARBA00022723"/>
    </source>
</evidence>
<gene>
    <name evidence="5" type="ORF">DSOUD_1800</name>
</gene>
<dbReference type="KEGG" id="des:DSOUD_1800"/>
<proteinExistence type="inferred from homology"/>
<evidence type="ECO:0000313" key="6">
    <source>
        <dbReference type="Proteomes" id="UP000057158"/>
    </source>
</evidence>
<dbReference type="SFLD" id="SFLDG01135">
    <property type="entry name" value="C1.5.6:_HAD__Beta-PGM__Phospha"/>
    <property type="match status" value="1"/>
</dbReference>